<evidence type="ECO:0000313" key="2">
    <source>
        <dbReference type="Proteomes" id="UP001595816"/>
    </source>
</evidence>
<keyword evidence="2" id="KW-1185">Reference proteome</keyword>
<reference evidence="2" key="1">
    <citation type="journal article" date="2019" name="Int. J. Syst. Evol. Microbiol.">
        <title>The Global Catalogue of Microorganisms (GCM) 10K type strain sequencing project: providing services to taxonomists for standard genome sequencing and annotation.</title>
        <authorList>
            <consortium name="The Broad Institute Genomics Platform"/>
            <consortium name="The Broad Institute Genome Sequencing Center for Infectious Disease"/>
            <person name="Wu L."/>
            <person name="Ma J."/>
        </authorList>
    </citation>
    <scope>NUCLEOTIDE SEQUENCE [LARGE SCALE GENOMIC DNA]</scope>
    <source>
        <strain evidence="2">CGMCC 4.7289</strain>
    </source>
</reference>
<name>A0ABV8LZY9_9ACTN</name>
<protein>
    <submittedName>
        <fullName evidence="1">Uncharacterized protein</fullName>
    </submittedName>
</protein>
<proteinExistence type="predicted"/>
<organism evidence="1 2">
    <name type="scientific">Hamadaea flava</name>
    <dbReference type="NCBI Taxonomy" id="1742688"/>
    <lineage>
        <taxon>Bacteria</taxon>
        <taxon>Bacillati</taxon>
        <taxon>Actinomycetota</taxon>
        <taxon>Actinomycetes</taxon>
        <taxon>Micromonosporales</taxon>
        <taxon>Micromonosporaceae</taxon>
        <taxon>Hamadaea</taxon>
    </lineage>
</organism>
<sequence length="137" mass="14581">MGNYLSGQLLGARLEDLVRAANAEMPVVQAAFYRVQGKVQYAADNVAAAFTRPADFEGGGGDKHAEVISQLGDIIAGCVKEAGHNVELTAEALRLAAQEYARTDQAAGTELRKLMSNDYTQDKSGNKVSIPDIKLAL</sequence>
<evidence type="ECO:0000313" key="1">
    <source>
        <dbReference type="EMBL" id="MFC4136330.1"/>
    </source>
</evidence>
<dbReference type="RefSeq" id="WP_253751029.1">
    <property type="nucleotide sequence ID" value="NZ_JAMZDZ010000001.1"/>
</dbReference>
<comment type="caution">
    <text evidence="1">The sequence shown here is derived from an EMBL/GenBank/DDBJ whole genome shotgun (WGS) entry which is preliminary data.</text>
</comment>
<dbReference type="Proteomes" id="UP001595816">
    <property type="component" value="Unassembled WGS sequence"/>
</dbReference>
<gene>
    <name evidence="1" type="ORF">ACFOZ4_37475</name>
</gene>
<dbReference type="EMBL" id="JBHSAY010000029">
    <property type="protein sequence ID" value="MFC4136330.1"/>
    <property type="molecule type" value="Genomic_DNA"/>
</dbReference>
<accession>A0ABV8LZY9</accession>